<dbReference type="PROSITE" id="PS51419">
    <property type="entry name" value="RAB"/>
    <property type="match status" value="1"/>
</dbReference>
<dbReference type="InterPro" id="IPR027417">
    <property type="entry name" value="P-loop_NTPase"/>
</dbReference>
<organism evidence="3 4">
    <name type="scientific">Tritrichomonas musculus</name>
    <dbReference type="NCBI Taxonomy" id="1915356"/>
    <lineage>
        <taxon>Eukaryota</taxon>
        <taxon>Metamonada</taxon>
        <taxon>Parabasalia</taxon>
        <taxon>Tritrichomonadida</taxon>
        <taxon>Tritrichomonadidae</taxon>
        <taxon>Tritrichomonas</taxon>
    </lineage>
</organism>
<dbReference type="PRINTS" id="PR00449">
    <property type="entry name" value="RASTRNSFRMNG"/>
</dbReference>
<dbReference type="SMART" id="SM00174">
    <property type="entry name" value="RHO"/>
    <property type="match status" value="1"/>
</dbReference>
<evidence type="ECO:0000256" key="1">
    <source>
        <dbReference type="ARBA" id="ARBA00022741"/>
    </source>
</evidence>
<protein>
    <recommendedName>
        <fullName evidence="5">Small GTP-binding protein</fullName>
    </recommendedName>
</protein>
<dbReference type="InterPro" id="IPR050227">
    <property type="entry name" value="Rab"/>
</dbReference>
<dbReference type="SMART" id="SM00173">
    <property type="entry name" value="RAS"/>
    <property type="match status" value="1"/>
</dbReference>
<accession>A0ABR2K5L5</accession>
<dbReference type="SMART" id="SM00175">
    <property type="entry name" value="RAB"/>
    <property type="match status" value="1"/>
</dbReference>
<proteinExistence type="predicted"/>
<dbReference type="NCBIfam" id="TIGR00231">
    <property type="entry name" value="small_GTP"/>
    <property type="match status" value="1"/>
</dbReference>
<keyword evidence="1" id="KW-0547">Nucleotide-binding</keyword>
<comment type="caution">
    <text evidence="3">The sequence shown here is derived from an EMBL/GenBank/DDBJ whole genome shotgun (WGS) entry which is preliminary data.</text>
</comment>
<dbReference type="SUPFAM" id="SSF52540">
    <property type="entry name" value="P-loop containing nucleoside triphosphate hydrolases"/>
    <property type="match status" value="1"/>
</dbReference>
<sequence>MSKFKVIIIGDTYTGKTSLITQYAKNIFQKSYLPTVLPNLQTVNSSFNCELDIWDTAGTEQWQSLNSTIYHHTDALIFLCSYDRQDSLDNIQNLWIPRINGYISLDKIPIYLAINKSDLRDEEKYIEEAQFERIASEINAIQFFSVSAKENKNVRELFDTVAEKLSSQVQNHAVTGSAVHVTNGEASQEKKCC</sequence>
<reference evidence="3 4" key="1">
    <citation type="submission" date="2024-04" db="EMBL/GenBank/DDBJ databases">
        <title>Tritrichomonas musculus Genome.</title>
        <authorList>
            <person name="Alves-Ferreira E."/>
            <person name="Grigg M."/>
            <person name="Lorenzi H."/>
            <person name="Galac M."/>
        </authorList>
    </citation>
    <scope>NUCLEOTIDE SEQUENCE [LARGE SCALE GENOMIC DNA]</scope>
    <source>
        <strain evidence="3 4">EAF2021</strain>
    </source>
</reference>
<evidence type="ECO:0000313" key="4">
    <source>
        <dbReference type="Proteomes" id="UP001470230"/>
    </source>
</evidence>
<dbReference type="Proteomes" id="UP001470230">
    <property type="component" value="Unassembled WGS sequence"/>
</dbReference>
<dbReference type="EMBL" id="JAPFFF010000007">
    <property type="protein sequence ID" value="KAK8886425.1"/>
    <property type="molecule type" value="Genomic_DNA"/>
</dbReference>
<evidence type="ECO:0000256" key="2">
    <source>
        <dbReference type="ARBA" id="ARBA00023134"/>
    </source>
</evidence>
<keyword evidence="4" id="KW-1185">Reference proteome</keyword>
<dbReference type="CDD" id="cd00154">
    <property type="entry name" value="Rab"/>
    <property type="match status" value="1"/>
</dbReference>
<evidence type="ECO:0008006" key="5">
    <source>
        <dbReference type="Google" id="ProtNLM"/>
    </source>
</evidence>
<name>A0ABR2K5L5_9EUKA</name>
<dbReference type="PANTHER" id="PTHR47977">
    <property type="entry name" value="RAS-RELATED PROTEIN RAB"/>
    <property type="match status" value="1"/>
</dbReference>
<dbReference type="InterPro" id="IPR001806">
    <property type="entry name" value="Small_GTPase"/>
</dbReference>
<gene>
    <name evidence="3" type="ORF">M9Y10_041888</name>
</gene>
<dbReference type="PROSITE" id="PS51421">
    <property type="entry name" value="RAS"/>
    <property type="match status" value="1"/>
</dbReference>
<dbReference type="PROSITE" id="PS51420">
    <property type="entry name" value="RHO"/>
    <property type="match status" value="1"/>
</dbReference>
<evidence type="ECO:0000313" key="3">
    <source>
        <dbReference type="EMBL" id="KAK8886425.1"/>
    </source>
</evidence>
<dbReference type="InterPro" id="IPR005225">
    <property type="entry name" value="Small_GTP-bd"/>
</dbReference>
<keyword evidence="2" id="KW-0342">GTP-binding</keyword>
<dbReference type="Pfam" id="PF00071">
    <property type="entry name" value="Ras"/>
    <property type="match status" value="1"/>
</dbReference>
<dbReference type="Gene3D" id="3.40.50.300">
    <property type="entry name" value="P-loop containing nucleotide triphosphate hydrolases"/>
    <property type="match status" value="1"/>
</dbReference>